<dbReference type="OrthoDB" id="4410330at2759"/>
<protein>
    <submittedName>
        <fullName evidence="1">Uncharacterized protein</fullName>
    </submittedName>
</protein>
<dbReference type="AlphaFoldDB" id="A0A8H6PEK5"/>
<sequence length="68" mass="7908">MASFFCEVRHLNHQYDNEQDTNNSLQWLFSNNDEEQPLLHEEQNNAIDMGCPGCIRREERNLVLTAGA</sequence>
<proteinExistence type="predicted"/>
<reference evidence="1" key="1">
    <citation type="submission" date="2020-06" db="EMBL/GenBank/DDBJ databases">
        <title>Draft genome sequences of strains closely related to Aspergillus parafelis and Aspergillus hiratsukae.</title>
        <authorList>
            <person name="Dos Santos R.A.C."/>
            <person name="Rivero-Menendez O."/>
            <person name="Steenwyk J.L."/>
            <person name="Mead M.E."/>
            <person name="Goldman G.H."/>
            <person name="Alastruey-Izquierdo A."/>
            <person name="Rokas A."/>
        </authorList>
    </citation>
    <scope>NUCLEOTIDE SEQUENCE</scope>
    <source>
        <strain evidence="1">CNM-CM5793</strain>
    </source>
</reference>
<comment type="caution">
    <text evidence="1">The sequence shown here is derived from an EMBL/GenBank/DDBJ whole genome shotgun (WGS) entry which is preliminary data.</text>
</comment>
<keyword evidence="2" id="KW-1185">Reference proteome</keyword>
<dbReference type="EMBL" id="JACBAD010001878">
    <property type="protein sequence ID" value="KAF7131070.1"/>
    <property type="molecule type" value="Genomic_DNA"/>
</dbReference>
<dbReference type="Proteomes" id="UP000630445">
    <property type="component" value="Unassembled WGS sequence"/>
</dbReference>
<evidence type="ECO:0000313" key="2">
    <source>
        <dbReference type="Proteomes" id="UP000630445"/>
    </source>
</evidence>
<gene>
    <name evidence="1" type="ORF">CNMCM5793_004057</name>
</gene>
<organism evidence="1 2">
    <name type="scientific">Aspergillus hiratsukae</name>
    <dbReference type="NCBI Taxonomy" id="1194566"/>
    <lineage>
        <taxon>Eukaryota</taxon>
        <taxon>Fungi</taxon>
        <taxon>Dikarya</taxon>
        <taxon>Ascomycota</taxon>
        <taxon>Pezizomycotina</taxon>
        <taxon>Eurotiomycetes</taxon>
        <taxon>Eurotiomycetidae</taxon>
        <taxon>Eurotiales</taxon>
        <taxon>Aspergillaceae</taxon>
        <taxon>Aspergillus</taxon>
        <taxon>Aspergillus subgen. Fumigati</taxon>
    </lineage>
</organism>
<name>A0A8H6PEK5_9EURO</name>
<evidence type="ECO:0000313" key="1">
    <source>
        <dbReference type="EMBL" id="KAF7131070.1"/>
    </source>
</evidence>
<accession>A0A8H6PEK5</accession>